<feature type="compositionally biased region" description="Basic and acidic residues" evidence="1">
    <location>
        <begin position="41"/>
        <end position="54"/>
    </location>
</feature>
<accession>A0A0N9IAA1</accession>
<feature type="compositionally biased region" description="Low complexity" evidence="1">
    <location>
        <begin position="77"/>
        <end position="90"/>
    </location>
</feature>
<evidence type="ECO:0000313" key="3">
    <source>
        <dbReference type="Proteomes" id="UP000063699"/>
    </source>
</evidence>
<dbReference type="RefSeq" id="WP_054293274.1">
    <property type="nucleotide sequence ID" value="NZ_CP012752.1"/>
</dbReference>
<keyword evidence="3" id="KW-1185">Reference proteome</keyword>
<dbReference type="EMBL" id="CP012752">
    <property type="protein sequence ID" value="ALG11373.1"/>
    <property type="molecule type" value="Genomic_DNA"/>
</dbReference>
<protein>
    <submittedName>
        <fullName evidence="2">Uncharacterized protein</fullName>
    </submittedName>
</protein>
<dbReference type="OrthoDB" id="227529at2"/>
<dbReference type="Proteomes" id="UP000063699">
    <property type="component" value="Chromosome"/>
</dbReference>
<name>A0A0N9IAA1_9PSEU</name>
<dbReference type="KEGG" id="kphy:AOZ06_34915"/>
<sequence>MRSGLAVVGLTLSMVVAVGDGGDRAATGSGRREGAPAGSRGTDRPERTEPDRHQPALAFMPDMAGVDIEGIRRARAARLAAQRPAAGATAGKDAKPYPEREPVGTRGRNDTDATAESLPGLGTAPGFASKAALSGDLAADPGTRTLPPFAEDNGSIPLAAPAGAVAGSRPVA</sequence>
<reference evidence="2 3" key="1">
    <citation type="submission" date="2015-07" db="EMBL/GenBank/DDBJ databases">
        <title>Genome sequencing of Kibdelosporangium phytohabitans.</title>
        <authorList>
            <person name="Qin S."/>
            <person name="Xing K."/>
        </authorList>
    </citation>
    <scope>NUCLEOTIDE SEQUENCE [LARGE SCALE GENOMIC DNA]</scope>
    <source>
        <strain evidence="2 3">KLBMP1111</strain>
    </source>
</reference>
<evidence type="ECO:0000256" key="1">
    <source>
        <dbReference type="SAM" id="MobiDB-lite"/>
    </source>
</evidence>
<proteinExistence type="predicted"/>
<evidence type="ECO:0000313" key="2">
    <source>
        <dbReference type="EMBL" id="ALG11373.1"/>
    </source>
</evidence>
<gene>
    <name evidence="2" type="ORF">AOZ06_34915</name>
</gene>
<organism evidence="2 3">
    <name type="scientific">Kibdelosporangium phytohabitans</name>
    <dbReference type="NCBI Taxonomy" id="860235"/>
    <lineage>
        <taxon>Bacteria</taxon>
        <taxon>Bacillati</taxon>
        <taxon>Actinomycetota</taxon>
        <taxon>Actinomycetes</taxon>
        <taxon>Pseudonocardiales</taxon>
        <taxon>Pseudonocardiaceae</taxon>
        <taxon>Kibdelosporangium</taxon>
    </lineage>
</organism>
<feature type="region of interest" description="Disordered" evidence="1">
    <location>
        <begin position="20"/>
        <end position="58"/>
    </location>
</feature>
<feature type="compositionally biased region" description="Basic and acidic residues" evidence="1">
    <location>
        <begin position="92"/>
        <end position="111"/>
    </location>
</feature>
<feature type="region of interest" description="Disordered" evidence="1">
    <location>
        <begin position="77"/>
        <end position="172"/>
    </location>
</feature>
<dbReference type="STRING" id="860235.AOZ06_34915"/>
<dbReference type="AlphaFoldDB" id="A0A0N9IAA1"/>